<evidence type="ECO:0000313" key="2">
    <source>
        <dbReference type="Proteomes" id="UP000266861"/>
    </source>
</evidence>
<proteinExistence type="predicted"/>
<evidence type="ECO:0000313" key="1">
    <source>
        <dbReference type="EMBL" id="RHZ51361.1"/>
    </source>
</evidence>
<gene>
    <name evidence="1" type="ORF">Glove_480g6</name>
</gene>
<comment type="caution">
    <text evidence="1">The sequence shown here is derived from an EMBL/GenBank/DDBJ whole genome shotgun (WGS) entry which is preliminary data.</text>
</comment>
<protein>
    <submittedName>
        <fullName evidence="1">Uncharacterized protein</fullName>
    </submittedName>
</protein>
<dbReference type="EMBL" id="PQFF01000419">
    <property type="protein sequence ID" value="RHZ51361.1"/>
    <property type="molecule type" value="Genomic_DNA"/>
</dbReference>
<accession>A0A397GK62</accession>
<dbReference type="STRING" id="1348612.A0A397GK62"/>
<name>A0A397GK62_9GLOM</name>
<dbReference type="PANTHER" id="PTHR46579:SF1">
    <property type="entry name" value="F5_8 TYPE C DOMAIN-CONTAINING PROTEIN"/>
    <property type="match status" value="1"/>
</dbReference>
<keyword evidence="2" id="KW-1185">Reference proteome</keyword>
<dbReference type="Proteomes" id="UP000266861">
    <property type="component" value="Unassembled WGS sequence"/>
</dbReference>
<dbReference type="OrthoDB" id="2349149at2759"/>
<reference evidence="1 2" key="1">
    <citation type="submission" date="2018-08" db="EMBL/GenBank/DDBJ databases">
        <title>Genome and evolution of the arbuscular mycorrhizal fungus Diversispora epigaea (formerly Glomus versiforme) and its bacterial endosymbionts.</title>
        <authorList>
            <person name="Sun X."/>
            <person name="Fei Z."/>
            <person name="Harrison M."/>
        </authorList>
    </citation>
    <scope>NUCLEOTIDE SEQUENCE [LARGE SCALE GENOMIC DNA]</scope>
    <source>
        <strain evidence="1 2">IT104</strain>
    </source>
</reference>
<organism evidence="1 2">
    <name type="scientific">Diversispora epigaea</name>
    <dbReference type="NCBI Taxonomy" id="1348612"/>
    <lineage>
        <taxon>Eukaryota</taxon>
        <taxon>Fungi</taxon>
        <taxon>Fungi incertae sedis</taxon>
        <taxon>Mucoromycota</taxon>
        <taxon>Glomeromycotina</taxon>
        <taxon>Glomeromycetes</taxon>
        <taxon>Diversisporales</taxon>
        <taxon>Diversisporaceae</taxon>
        <taxon>Diversispora</taxon>
    </lineage>
</organism>
<dbReference type="AlphaFoldDB" id="A0A397GK62"/>
<sequence length="171" mass="20384">MTKLIEQTYGPSKITPNMYLYLHLVECIYDYGPLYSFWCYRSAFSYEQFPSTLLKLIKKNVQLNNELLILLTQYYNNLYGENFISINEATLYNKQIVIQSKIKQYGRFRLNSDIYELTIFVRHIKSSFVLVKFIQDNREIDTYSGQIQFFFEYTTLISDLTNHTHSLALIK</sequence>
<dbReference type="PANTHER" id="PTHR46579">
    <property type="entry name" value="F5/8 TYPE C DOMAIN-CONTAINING PROTEIN-RELATED"/>
    <property type="match status" value="1"/>
</dbReference>